<evidence type="ECO:0000256" key="1">
    <source>
        <dbReference type="ARBA" id="ARBA00022723"/>
    </source>
</evidence>
<dbReference type="GO" id="GO:0046872">
    <property type="term" value="F:metal ion binding"/>
    <property type="evidence" value="ECO:0007669"/>
    <property type="project" value="UniProtKB-KW"/>
</dbReference>
<sequence>MDCPQEWPEPVVPVQSLADATVIPDRYVKPPSERPATIQDASVDMIPTVDLGGLTSGEAEREATMRAISDACREWGFFQVVNHGVSPEVMRRAREVWREFFHLPLEEKQAFANSPKTFEGYGSRLGIQKGACLDWGDYFFLHLRPESIKNHDKWPALPASLREITEAYGTEVVKFCGVLMKVLSITLGLDEGFLQKAFGEEEAGACMRVNYYPKCPQPDLTLGVSSHSDPGGLTILLPDERVKGLQCD</sequence>
<keyword evidence="2" id="KW-0560">Oxidoreductase</keyword>
<evidence type="ECO:0000259" key="5">
    <source>
        <dbReference type="Pfam" id="PF14226"/>
    </source>
</evidence>
<dbReference type="Proteomes" id="UP000797356">
    <property type="component" value="Chromosome 4"/>
</dbReference>
<comment type="caution">
    <text evidence="6">The sequence shown here is derived from an EMBL/GenBank/DDBJ whole genome shotgun (WGS) entry which is preliminary data.</text>
</comment>
<dbReference type="InterPro" id="IPR027443">
    <property type="entry name" value="IPNS-like_sf"/>
</dbReference>
<dbReference type="InterPro" id="IPR050295">
    <property type="entry name" value="Plant_2OG-oxidoreductases"/>
</dbReference>
<organism evidence="6 7">
    <name type="scientific">Cocos nucifera</name>
    <name type="common">Coconut palm</name>
    <dbReference type="NCBI Taxonomy" id="13894"/>
    <lineage>
        <taxon>Eukaryota</taxon>
        <taxon>Viridiplantae</taxon>
        <taxon>Streptophyta</taxon>
        <taxon>Embryophyta</taxon>
        <taxon>Tracheophyta</taxon>
        <taxon>Spermatophyta</taxon>
        <taxon>Magnoliopsida</taxon>
        <taxon>Liliopsida</taxon>
        <taxon>Arecaceae</taxon>
        <taxon>Arecoideae</taxon>
        <taxon>Cocoseae</taxon>
        <taxon>Attaleinae</taxon>
        <taxon>Cocos</taxon>
    </lineage>
</organism>
<reference evidence="6" key="2">
    <citation type="submission" date="2019-07" db="EMBL/GenBank/DDBJ databases">
        <authorList>
            <person name="Yang Y."/>
            <person name="Bocs S."/>
            <person name="Baudouin L."/>
        </authorList>
    </citation>
    <scope>NUCLEOTIDE SEQUENCE</scope>
    <source>
        <tissue evidence="6">Spear leaf of Hainan Tall coconut</tissue>
    </source>
</reference>
<dbReference type="OrthoDB" id="288590at2759"/>
<dbReference type="Pfam" id="PF14226">
    <property type="entry name" value="DIOX_N"/>
    <property type="match status" value="1"/>
</dbReference>
<dbReference type="EMBL" id="CM017875">
    <property type="protein sequence ID" value="KAG1339094.1"/>
    <property type="molecule type" value="Genomic_DNA"/>
</dbReference>
<name>A0A8K0N1B7_COCNU</name>
<keyword evidence="3" id="KW-0408">Iron</keyword>
<dbReference type="PANTHER" id="PTHR47991">
    <property type="entry name" value="OXOGLUTARATE/IRON-DEPENDENT DIOXYGENASE"/>
    <property type="match status" value="1"/>
</dbReference>
<feature type="domain" description="Non-haem dioxygenase N-terminal" evidence="5">
    <location>
        <begin position="46"/>
        <end position="156"/>
    </location>
</feature>
<feature type="domain" description="Isopenicillin N synthase-like Fe(2+) 2OG dioxygenase" evidence="4">
    <location>
        <begin position="205"/>
        <end position="247"/>
    </location>
</feature>
<dbReference type="GO" id="GO:0051213">
    <property type="term" value="F:dioxygenase activity"/>
    <property type="evidence" value="ECO:0007669"/>
    <property type="project" value="UniProtKB-KW"/>
</dbReference>
<evidence type="ECO:0000313" key="6">
    <source>
        <dbReference type="EMBL" id="KAG1339094.1"/>
    </source>
</evidence>
<reference evidence="6" key="1">
    <citation type="journal article" date="2017" name="Gigascience">
        <title>The genome draft of coconut (Cocos nucifera).</title>
        <authorList>
            <person name="Xiao Y."/>
            <person name="Xu P."/>
            <person name="Fan H."/>
            <person name="Baudouin L."/>
            <person name="Xia W."/>
            <person name="Bocs S."/>
            <person name="Xu J."/>
            <person name="Li Q."/>
            <person name="Guo A."/>
            <person name="Zhou L."/>
            <person name="Li J."/>
            <person name="Wu Y."/>
            <person name="Ma Z."/>
            <person name="Armero A."/>
            <person name="Issali A.E."/>
            <person name="Liu N."/>
            <person name="Peng M."/>
            <person name="Yang Y."/>
        </authorList>
    </citation>
    <scope>NUCLEOTIDE SEQUENCE</scope>
    <source>
        <tissue evidence="6">Spear leaf of Hainan Tall coconut</tissue>
    </source>
</reference>
<keyword evidence="6" id="KW-0223">Dioxygenase</keyword>
<proteinExistence type="predicted"/>
<protein>
    <submittedName>
        <fullName evidence="6">Putative 2-oxoglutarate-dependent dioxygenase</fullName>
    </submittedName>
</protein>
<evidence type="ECO:0000256" key="2">
    <source>
        <dbReference type="ARBA" id="ARBA00023002"/>
    </source>
</evidence>
<dbReference type="InterPro" id="IPR044861">
    <property type="entry name" value="IPNS-like_FE2OG_OXY"/>
</dbReference>
<dbReference type="SUPFAM" id="SSF51197">
    <property type="entry name" value="Clavaminate synthase-like"/>
    <property type="match status" value="1"/>
</dbReference>
<dbReference type="AlphaFoldDB" id="A0A8K0N1B7"/>
<gene>
    <name evidence="6" type="ORF">COCNU_04G014000</name>
</gene>
<keyword evidence="1" id="KW-0479">Metal-binding</keyword>
<keyword evidence="7" id="KW-1185">Reference proteome</keyword>
<evidence type="ECO:0000313" key="7">
    <source>
        <dbReference type="Proteomes" id="UP000797356"/>
    </source>
</evidence>
<evidence type="ECO:0000256" key="3">
    <source>
        <dbReference type="ARBA" id="ARBA00023004"/>
    </source>
</evidence>
<dbReference type="Pfam" id="PF03171">
    <property type="entry name" value="2OG-FeII_Oxy"/>
    <property type="match status" value="1"/>
</dbReference>
<evidence type="ECO:0000259" key="4">
    <source>
        <dbReference type="Pfam" id="PF03171"/>
    </source>
</evidence>
<accession>A0A8K0N1B7</accession>
<dbReference type="InterPro" id="IPR026992">
    <property type="entry name" value="DIOX_N"/>
</dbReference>
<dbReference type="Gene3D" id="2.60.120.330">
    <property type="entry name" value="B-lactam Antibiotic, Isopenicillin N Synthase, Chain"/>
    <property type="match status" value="1"/>
</dbReference>